<proteinExistence type="predicted"/>
<evidence type="ECO:0000313" key="2">
    <source>
        <dbReference type="EMBL" id="TBU13035.1"/>
    </source>
</evidence>
<keyword evidence="1" id="KW-0472">Membrane</keyword>
<name>A0A4Q9LZ54_9MICR</name>
<feature type="transmembrane region" description="Helical" evidence="1">
    <location>
        <begin position="383"/>
        <end position="404"/>
    </location>
</feature>
<dbReference type="EMBL" id="PITK01000552">
    <property type="protein sequence ID" value="TBU13035.1"/>
    <property type="molecule type" value="Genomic_DNA"/>
</dbReference>
<evidence type="ECO:0000256" key="1">
    <source>
        <dbReference type="SAM" id="Phobius"/>
    </source>
</evidence>
<feature type="transmembrane region" description="Helical" evidence="1">
    <location>
        <begin position="344"/>
        <end position="363"/>
    </location>
</feature>
<feature type="transmembrane region" description="Helical" evidence="1">
    <location>
        <begin position="243"/>
        <end position="263"/>
    </location>
</feature>
<sequence length="445" mass="52691">MQKKMDVINIESEKKNSASSIKDLWCPLVYILLYIYLSKNVLTHLGNIRISYKSILEHLYFCVSSFIFMIGIITLLSIIGTKIPKKLVIFSFFSFSVISVPFLCFIFKDKQKFIQNSTIYVITCAGIFVFFLVVSILMFLFYFRNKIAYNIVLIDSVRDFLRSEIFDIFMAFTFLYFKSYLFISLSRGIQNLNPEDNIFNSFLTYFLGCWAFLVIVKGTRAFLSFSMYNKITGTTRSRTVKDTIYILGTVYLAALIFPFIFIFKRIKRPRIRESDSKIIYFLKSIYDFPLSVIHFFIKDAIVYDNPLIMIYAAVNNLPYFDAMYDSYKLYIHSNTKRLCDDIKIYECFMPFILLLSATTTYFFNEHQIFKKYTFESSLPIISLFMLCFLELIYTSSQFLVYFYVIKPEELRNMNPELFNIYDRSLTDKRYFNLQESEKYNILSVS</sequence>
<feature type="transmembrane region" description="Helical" evidence="1">
    <location>
        <begin position="119"/>
        <end position="143"/>
    </location>
</feature>
<accession>A0A4Q9LZ54</accession>
<feature type="transmembrane region" description="Helical" evidence="1">
    <location>
        <begin position="163"/>
        <end position="181"/>
    </location>
</feature>
<feature type="transmembrane region" description="Helical" evidence="1">
    <location>
        <begin position="87"/>
        <end position="107"/>
    </location>
</feature>
<feature type="transmembrane region" description="Helical" evidence="1">
    <location>
        <begin position="58"/>
        <end position="81"/>
    </location>
</feature>
<evidence type="ECO:0008006" key="4">
    <source>
        <dbReference type="Google" id="ProtNLM"/>
    </source>
</evidence>
<dbReference type="VEuPathDB" id="MicrosporidiaDB:CWI38_0552p0010"/>
<gene>
    <name evidence="2" type="ORF">CWI38_0552p0010</name>
</gene>
<evidence type="ECO:0000313" key="3">
    <source>
        <dbReference type="Proteomes" id="UP000292282"/>
    </source>
</evidence>
<dbReference type="Proteomes" id="UP000292282">
    <property type="component" value="Unassembled WGS sequence"/>
</dbReference>
<reference evidence="2 3" key="1">
    <citation type="submission" date="2017-12" db="EMBL/GenBank/DDBJ databases">
        <authorList>
            <person name="Pombert J.-F."/>
            <person name="Haag K.L."/>
            <person name="Ebert D."/>
        </authorList>
    </citation>
    <scope>NUCLEOTIDE SEQUENCE [LARGE SCALE GENOMIC DNA]</scope>
    <source>
        <strain evidence="2">IL-G-3</strain>
    </source>
</reference>
<keyword evidence="1" id="KW-0812">Transmembrane</keyword>
<organism evidence="2 3">
    <name type="scientific">Hamiltosporidium tvaerminnensis</name>
    <dbReference type="NCBI Taxonomy" id="1176355"/>
    <lineage>
        <taxon>Eukaryota</taxon>
        <taxon>Fungi</taxon>
        <taxon>Fungi incertae sedis</taxon>
        <taxon>Microsporidia</taxon>
        <taxon>Dubosqiidae</taxon>
        <taxon>Hamiltosporidium</taxon>
    </lineage>
</organism>
<dbReference type="AlphaFoldDB" id="A0A4Q9LZ54"/>
<feature type="transmembrane region" description="Helical" evidence="1">
    <location>
        <begin position="202"/>
        <end position="223"/>
    </location>
</feature>
<protein>
    <recommendedName>
        <fullName evidence="4">Transmembrane protein</fullName>
    </recommendedName>
</protein>
<comment type="caution">
    <text evidence="2">The sequence shown here is derived from an EMBL/GenBank/DDBJ whole genome shotgun (WGS) entry which is preliminary data.</text>
</comment>
<keyword evidence="1" id="KW-1133">Transmembrane helix</keyword>
<keyword evidence="3" id="KW-1185">Reference proteome</keyword>
<feature type="transmembrane region" description="Helical" evidence="1">
    <location>
        <begin position="20"/>
        <end position="37"/>
    </location>
</feature>